<feature type="binding site" evidence="13">
    <location>
        <position position="469"/>
    </location>
    <ligand>
        <name>K(+)</name>
        <dbReference type="ChEBI" id="CHEBI:29103"/>
        <note>ligand shared between two tetrameric partners</note>
    </ligand>
</feature>
<dbReference type="OrthoDB" id="9805398at2"/>
<dbReference type="SUPFAM" id="SSF54631">
    <property type="entry name" value="CBS-domain pair"/>
    <property type="match status" value="1"/>
</dbReference>
<feature type="binding site" description="in other chain" evidence="13 17">
    <location>
        <position position="298"/>
    </location>
    <ligand>
        <name>K(+)</name>
        <dbReference type="ChEBI" id="CHEBI:29103"/>
        <note>ligand shared between two tetrameric partners</note>
    </ligand>
</feature>
<feature type="active site" description="Thioimidate intermediate" evidence="13 14">
    <location>
        <position position="303"/>
    </location>
</feature>
<evidence type="ECO:0000256" key="11">
    <source>
        <dbReference type="ARBA" id="ARBA00023122"/>
    </source>
</evidence>
<dbReference type="PANTHER" id="PTHR11911:SF111">
    <property type="entry name" value="INOSINE-5'-MONOPHOSPHATE DEHYDROGENASE"/>
    <property type="match status" value="1"/>
</dbReference>
<evidence type="ECO:0000256" key="12">
    <source>
        <dbReference type="ARBA" id="ARBA00048028"/>
    </source>
</evidence>
<dbReference type="InterPro" id="IPR046342">
    <property type="entry name" value="CBS_dom_sf"/>
</dbReference>
<dbReference type="RefSeq" id="WP_099472252.1">
    <property type="nucleotide sequence ID" value="NZ_CP041025.1"/>
</dbReference>
<feature type="binding site" evidence="16">
    <location>
        <begin position="246"/>
        <end position="248"/>
    </location>
    <ligand>
        <name>NAD(+)</name>
        <dbReference type="ChEBI" id="CHEBI:57540"/>
    </ligand>
</feature>
<comment type="activity regulation">
    <text evidence="13">Mycophenolic acid (MPA) is a non-competitive inhibitor that prevents formation of the closed enzyme conformation by binding to the same site as the amobile flap. In contrast, mizoribine monophosphate (MZP) is a competitive inhibitor that induces the closed conformation. MPA is a potent inhibitor of mammalian IMPDHs but a poor inhibitor of the bacterial enzymes. MZP is a more potent inhibitor of bacterial IMPDH.</text>
</comment>
<feature type="binding site" description="in other chain" evidence="13 17">
    <location>
        <position position="300"/>
    </location>
    <ligand>
        <name>K(+)</name>
        <dbReference type="ChEBI" id="CHEBI:29103"/>
        <note>ligand shared between two tetrameric partners</note>
    </ligand>
</feature>
<gene>
    <name evidence="13" type="primary">guaB</name>
    <name evidence="22" type="ORF">CRD36_08175</name>
</gene>
<dbReference type="UniPathway" id="UPA00601">
    <property type="reaction ID" value="UER00295"/>
</dbReference>
<dbReference type="HAMAP" id="MF_01964">
    <property type="entry name" value="IMPDH"/>
    <property type="match status" value="1"/>
</dbReference>
<evidence type="ECO:0000256" key="14">
    <source>
        <dbReference type="PIRSR" id="PIRSR000130-1"/>
    </source>
</evidence>
<evidence type="ECO:0000256" key="13">
    <source>
        <dbReference type="HAMAP-Rule" id="MF_01964"/>
    </source>
</evidence>
<feature type="binding site" evidence="13 15">
    <location>
        <begin position="383"/>
        <end position="387"/>
    </location>
    <ligand>
        <name>IMP</name>
        <dbReference type="ChEBI" id="CHEBI:58053"/>
    </ligand>
</feature>
<evidence type="ECO:0000256" key="2">
    <source>
        <dbReference type="ARBA" id="ARBA00005502"/>
    </source>
</evidence>
<dbReference type="GO" id="GO:0006183">
    <property type="term" value="P:GTP biosynthetic process"/>
    <property type="evidence" value="ECO:0007669"/>
    <property type="project" value="TreeGrafter"/>
</dbReference>
<dbReference type="SMART" id="SM01240">
    <property type="entry name" value="IMPDH"/>
    <property type="match status" value="1"/>
</dbReference>
<dbReference type="GO" id="GO:0006177">
    <property type="term" value="P:GMP biosynthetic process"/>
    <property type="evidence" value="ECO:0007669"/>
    <property type="project" value="UniProtKB-UniRule"/>
</dbReference>
<evidence type="ECO:0000256" key="15">
    <source>
        <dbReference type="PIRSR" id="PIRSR000130-2"/>
    </source>
</evidence>
<dbReference type="EMBL" id="PDEM01000016">
    <property type="protein sequence ID" value="PHZ85362.1"/>
    <property type="molecule type" value="Genomic_DNA"/>
</dbReference>
<comment type="subunit">
    <text evidence="3 13">Homotetramer.</text>
</comment>
<feature type="binding site" evidence="13 16">
    <location>
        <begin position="296"/>
        <end position="298"/>
    </location>
    <ligand>
        <name>NAD(+)</name>
        <dbReference type="ChEBI" id="CHEBI:57540"/>
    </ligand>
</feature>
<accession>A0A2G4YSP6</accession>
<feature type="active site" description="Proton acceptor" evidence="13 14">
    <location>
        <position position="399"/>
    </location>
</feature>
<reference evidence="22 23" key="1">
    <citation type="submission" date="2017-10" db="EMBL/GenBank/DDBJ databases">
        <title>Frigbacter circumglobatus gen. nov. sp. nov., isolated from sediment cultured in situ.</title>
        <authorList>
            <person name="Zhao Z."/>
        </authorList>
    </citation>
    <scope>NUCLEOTIDE SEQUENCE [LARGE SCALE GENOMIC DNA]</scope>
    <source>
        <strain evidence="22 23">ZYL</strain>
    </source>
</reference>
<dbReference type="FunCoup" id="A0A2G4YSP6">
    <property type="interactions" value="433"/>
</dbReference>
<dbReference type="Pfam" id="PF00571">
    <property type="entry name" value="CBS"/>
    <property type="match status" value="2"/>
</dbReference>
<dbReference type="InterPro" id="IPR000644">
    <property type="entry name" value="CBS_dom"/>
</dbReference>
<dbReference type="GO" id="GO:0000166">
    <property type="term" value="F:nucleotide binding"/>
    <property type="evidence" value="ECO:0007669"/>
    <property type="project" value="UniProtKB-UniRule"/>
</dbReference>
<evidence type="ECO:0000256" key="8">
    <source>
        <dbReference type="ARBA" id="ARBA00022958"/>
    </source>
</evidence>
<dbReference type="InterPro" id="IPR013785">
    <property type="entry name" value="Aldolase_TIM"/>
</dbReference>
<feature type="domain" description="CBS" evidence="21">
    <location>
        <begin position="91"/>
        <end position="151"/>
    </location>
</feature>
<comment type="caution">
    <text evidence="22">The sequence shown here is derived from an EMBL/GenBank/DDBJ whole genome shotgun (WGS) entry which is preliminary data.</text>
</comment>
<keyword evidence="7 13" id="KW-0658">Purine biosynthesis</keyword>
<evidence type="ECO:0000256" key="4">
    <source>
        <dbReference type="ARBA" id="ARBA00022723"/>
    </source>
</evidence>
<dbReference type="PROSITE" id="PS51371">
    <property type="entry name" value="CBS"/>
    <property type="match status" value="2"/>
</dbReference>
<feature type="binding site" description="in other chain" evidence="13 17">
    <location>
        <position position="303"/>
    </location>
    <ligand>
        <name>K(+)</name>
        <dbReference type="ChEBI" id="CHEBI:29103"/>
        <note>ligand shared between two tetrameric partners</note>
    </ligand>
</feature>
<dbReference type="CDD" id="cd04601">
    <property type="entry name" value="CBS_pair_IMPDH"/>
    <property type="match status" value="1"/>
</dbReference>
<feature type="binding site" evidence="13">
    <location>
        <position position="246"/>
    </location>
    <ligand>
        <name>NAD(+)</name>
        <dbReference type="ChEBI" id="CHEBI:57540"/>
    </ligand>
</feature>
<proteinExistence type="inferred from homology"/>
<keyword evidence="23" id="KW-1185">Reference proteome</keyword>
<keyword evidence="10 13" id="KW-0520">NAD</keyword>
<dbReference type="InterPro" id="IPR005990">
    <property type="entry name" value="IMP_DH"/>
</dbReference>
<feature type="binding site" evidence="13 15">
    <location>
        <position position="301"/>
    </location>
    <ligand>
        <name>IMP</name>
        <dbReference type="ChEBI" id="CHEBI:58053"/>
    </ligand>
</feature>
<dbReference type="Proteomes" id="UP000229730">
    <property type="component" value="Unassembled WGS sequence"/>
</dbReference>
<dbReference type="NCBIfam" id="TIGR01302">
    <property type="entry name" value="IMP_dehydrog"/>
    <property type="match status" value="1"/>
</dbReference>
<dbReference type="CDD" id="cd00381">
    <property type="entry name" value="IMPDH"/>
    <property type="match status" value="1"/>
</dbReference>
<comment type="cofactor">
    <cofactor evidence="1 13">
        <name>K(+)</name>
        <dbReference type="ChEBI" id="CHEBI:29103"/>
    </cofactor>
</comment>
<dbReference type="SUPFAM" id="SSF51412">
    <property type="entry name" value="Inosine monophosphate dehydrogenase (IMPDH)"/>
    <property type="match status" value="1"/>
</dbReference>
<dbReference type="Gene3D" id="3.20.20.70">
    <property type="entry name" value="Aldolase class I"/>
    <property type="match status" value="1"/>
</dbReference>
<keyword evidence="6 13" id="KW-0332">GMP biosynthesis</keyword>
<feature type="binding site" evidence="13">
    <location>
        <position position="468"/>
    </location>
    <ligand>
        <name>K(+)</name>
        <dbReference type="ChEBI" id="CHEBI:29103"/>
        <note>ligand shared between two tetrameric partners</note>
    </ligand>
</feature>
<comment type="similarity">
    <text evidence="2 13 19">Belongs to the IMPDH/GMPR family.</text>
</comment>
<evidence type="ECO:0000256" key="10">
    <source>
        <dbReference type="ARBA" id="ARBA00023027"/>
    </source>
</evidence>
<dbReference type="GO" id="GO:0003938">
    <property type="term" value="F:IMP dehydrogenase activity"/>
    <property type="evidence" value="ECO:0007669"/>
    <property type="project" value="UniProtKB-UniRule"/>
</dbReference>
<dbReference type="AlphaFoldDB" id="A0A2G4YSP6"/>
<feature type="binding site" evidence="13">
    <location>
        <position position="470"/>
    </location>
    <ligand>
        <name>K(+)</name>
        <dbReference type="ChEBI" id="CHEBI:29103"/>
        <note>ligand shared between two tetrameric partners</note>
    </ligand>
</feature>
<dbReference type="PROSITE" id="PS00487">
    <property type="entry name" value="IMP_DH_GMP_RED"/>
    <property type="match status" value="1"/>
</dbReference>
<evidence type="ECO:0000256" key="16">
    <source>
        <dbReference type="PIRSR" id="PIRSR000130-3"/>
    </source>
</evidence>
<evidence type="ECO:0000256" key="5">
    <source>
        <dbReference type="ARBA" id="ARBA00022737"/>
    </source>
</evidence>
<comment type="catalytic activity">
    <reaction evidence="12 13 20">
        <text>IMP + NAD(+) + H2O = XMP + NADH + H(+)</text>
        <dbReference type="Rhea" id="RHEA:11708"/>
        <dbReference type="ChEBI" id="CHEBI:15377"/>
        <dbReference type="ChEBI" id="CHEBI:15378"/>
        <dbReference type="ChEBI" id="CHEBI:57464"/>
        <dbReference type="ChEBI" id="CHEBI:57540"/>
        <dbReference type="ChEBI" id="CHEBI:57945"/>
        <dbReference type="ChEBI" id="CHEBI:58053"/>
        <dbReference type="EC" id="1.1.1.205"/>
    </reaction>
</comment>
<dbReference type="InterPro" id="IPR001093">
    <property type="entry name" value="IMP_DH_GMPRt"/>
</dbReference>
<comment type="function">
    <text evidence="13">Catalyzes the conversion of inosine 5'-phosphate (IMP) to xanthosine 5'-phosphate (XMP), the first committed and rate-limiting step in the de novo synthesis of guanine nucleotides, and therefore plays an important role in the regulation of cell growth.</text>
</comment>
<protein>
    <recommendedName>
        <fullName evidence="13 20">Inosine-5'-monophosphate dehydrogenase</fullName>
        <shortName evidence="13">IMP dehydrogenase</shortName>
        <shortName evidence="13">IMPD</shortName>
        <shortName evidence="13">IMPDH</shortName>
        <ecNumber evidence="13 20">1.1.1.205</ecNumber>
    </recommendedName>
</protein>
<dbReference type="PIRSF" id="PIRSF000130">
    <property type="entry name" value="IMPDH"/>
    <property type="match status" value="1"/>
</dbReference>
<feature type="binding site" evidence="13 15">
    <location>
        <position position="414"/>
    </location>
    <ligand>
        <name>IMP</name>
        <dbReference type="ChEBI" id="CHEBI:58053"/>
    </ligand>
</feature>
<dbReference type="SMART" id="SM00116">
    <property type="entry name" value="CBS"/>
    <property type="match status" value="2"/>
</dbReference>
<evidence type="ECO:0000256" key="3">
    <source>
        <dbReference type="ARBA" id="ARBA00011881"/>
    </source>
</evidence>
<dbReference type="PANTHER" id="PTHR11911">
    <property type="entry name" value="INOSINE-5-MONOPHOSPHATE DEHYDROGENASE RELATED"/>
    <property type="match status" value="1"/>
</dbReference>
<evidence type="ECO:0000256" key="1">
    <source>
        <dbReference type="ARBA" id="ARBA00001958"/>
    </source>
</evidence>
<feature type="domain" description="CBS" evidence="21">
    <location>
        <begin position="152"/>
        <end position="209"/>
    </location>
</feature>
<evidence type="ECO:0000256" key="20">
    <source>
        <dbReference type="RuleBase" id="RU003928"/>
    </source>
</evidence>
<keyword evidence="5" id="KW-0677">Repeat</keyword>
<feature type="binding site" evidence="13 15">
    <location>
        <begin position="359"/>
        <end position="360"/>
    </location>
    <ligand>
        <name>IMP</name>
        <dbReference type="ChEBI" id="CHEBI:58053"/>
    </ligand>
</feature>
<evidence type="ECO:0000256" key="7">
    <source>
        <dbReference type="ARBA" id="ARBA00022755"/>
    </source>
</evidence>
<dbReference type="EC" id="1.1.1.205" evidence="13 20"/>
<evidence type="ECO:0000259" key="21">
    <source>
        <dbReference type="PROSITE" id="PS51371"/>
    </source>
</evidence>
<dbReference type="InterPro" id="IPR015875">
    <property type="entry name" value="IMP_DH/GMP_Rdtase_CS"/>
</dbReference>
<keyword evidence="4 13" id="KW-0479">Metal-binding</keyword>
<evidence type="ECO:0000256" key="19">
    <source>
        <dbReference type="RuleBase" id="RU003927"/>
    </source>
</evidence>
<dbReference type="InParanoid" id="A0A2G4YSP6"/>
<dbReference type="Pfam" id="PF00478">
    <property type="entry name" value="IMPDH"/>
    <property type="match status" value="1"/>
</dbReference>
<keyword evidence="8 13" id="KW-0630">Potassium</keyword>
<keyword evidence="9 13" id="KW-0560">Oxidoreductase</keyword>
<name>A0A2G4YSP6_9PROT</name>
<evidence type="ECO:0000313" key="22">
    <source>
        <dbReference type="EMBL" id="PHZ85362.1"/>
    </source>
</evidence>
<comment type="pathway">
    <text evidence="13 20">Purine metabolism; XMP biosynthesis via de novo pathway; XMP from IMP: step 1/1.</text>
</comment>
<sequence>MNIREALTFDDVLLVPQESNVLPGQVDVSTHVTKKIHLTIPMISAAMDTVTESPMAIAMAQMGGIGVIHKNYSIAEQAAEVRKVKKFESGMVIDPLTIHPDQTLSEALDLMISQKISGIPVVEPQTRRLVGIITNRDVRFATNMRQPVRELMTSENLVTVKAGVSMEEAKMLLHKHRIEKVLVVDDAYSCIGLITVKDIEKARLHPNASKDSDGRLRVAAATSVGADGFARAEALVDAGVDMLVVDTAHGHSKGVLEAIAKIKKQYGDVQIVGGNVATGAGTKALIDAGADAVKIGIGPGSICTTRIIAGVGVPQLTAIMDSVDVAQKAGVPIIADGGLKTSGDIAKAIAAGASSVMIGSLLAGTAESPGEVFLYKGRSYKAYRGMGSLGAMARGSADRYFQEEVTDNLKLVPEGIEGQVPFKGEVASMIHQLVGGVRASMGYTGSATIQDFHKRAEFVKISTAGLRESHVHDVAITRESPNYPSS</sequence>
<dbReference type="FunFam" id="3.20.20.70:FF:000003">
    <property type="entry name" value="GMP reductase"/>
    <property type="match status" value="1"/>
</dbReference>
<feature type="binding site" evidence="13 15">
    <location>
        <begin position="336"/>
        <end position="338"/>
    </location>
    <ligand>
        <name>IMP</name>
        <dbReference type="ChEBI" id="CHEBI:58053"/>
    </ligand>
</feature>
<evidence type="ECO:0000256" key="17">
    <source>
        <dbReference type="PIRSR" id="PIRSR000130-4"/>
    </source>
</evidence>
<keyword evidence="11 18" id="KW-0129">CBS domain</keyword>
<evidence type="ECO:0000313" key="23">
    <source>
        <dbReference type="Proteomes" id="UP000229730"/>
    </source>
</evidence>
<evidence type="ECO:0000256" key="9">
    <source>
        <dbReference type="ARBA" id="ARBA00023002"/>
    </source>
</evidence>
<dbReference type="GO" id="GO:0046872">
    <property type="term" value="F:metal ion binding"/>
    <property type="evidence" value="ECO:0007669"/>
    <property type="project" value="UniProtKB-UniRule"/>
</dbReference>
<evidence type="ECO:0000256" key="18">
    <source>
        <dbReference type="PROSITE-ProRule" id="PRU00703"/>
    </source>
</evidence>
<comment type="caution">
    <text evidence="13">Lacks conserved residue(s) required for the propagation of feature annotation.</text>
</comment>
<evidence type="ECO:0000256" key="6">
    <source>
        <dbReference type="ARBA" id="ARBA00022749"/>
    </source>
</evidence>
<organism evidence="22 23">
    <name type="scientific">Paremcibacter congregatus</name>
    <dbReference type="NCBI Taxonomy" id="2043170"/>
    <lineage>
        <taxon>Bacteria</taxon>
        <taxon>Pseudomonadati</taxon>
        <taxon>Pseudomonadota</taxon>
        <taxon>Alphaproteobacteria</taxon>
        <taxon>Emcibacterales</taxon>
        <taxon>Emcibacteraceae</taxon>
        <taxon>Paremcibacter</taxon>
    </lineage>
</organism>